<evidence type="ECO:0000256" key="11">
    <source>
        <dbReference type="SAM" id="Phobius"/>
    </source>
</evidence>
<evidence type="ECO:0000256" key="6">
    <source>
        <dbReference type="ARBA" id="ARBA00022792"/>
    </source>
</evidence>
<evidence type="ECO:0000313" key="13">
    <source>
        <dbReference type="Proteomes" id="UP000190744"/>
    </source>
</evidence>
<keyword evidence="8 9" id="KW-0472">Membrane</keyword>
<keyword evidence="7 11" id="KW-1133">Transmembrane helix</keyword>
<keyword evidence="6" id="KW-0999">Mitochondrion inner membrane</keyword>
<dbReference type="PROSITE" id="PS50920">
    <property type="entry name" value="SOLCAR"/>
    <property type="match status" value="3"/>
</dbReference>
<evidence type="ECO:0000256" key="4">
    <source>
        <dbReference type="ARBA" id="ARBA00022692"/>
    </source>
</evidence>
<comment type="caution">
    <text evidence="12">The sequence shown here is derived from an EMBL/GenBank/DDBJ whole genome shotgun (WGS) entry which is preliminary data.</text>
</comment>
<dbReference type="Pfam" id="PF00153">
    <property type="entry name" value="Mito_carr"/>
    <property type="match status" value="3"/>
</dbReference>
<feature type="repeat" description="Solcar" evidence="9">
    <location>
        <begin position="144"/>
        <end position="238"/>
    </location>
</feature>
<name>A0A1S9RIM6_PENBI</name>
<protein>
    <submittedName>
        <fullName evidence="12">Putative mitochondrial carrier protein</fullName>
    </submittedName>
</protein>
<dbReference type="Gene3D" id="1.50.40.10">
    <property type="entry name" value="Mitochondrial carrier domain"/>
    <property type="match status" value="2"/>
</dbReference>
<dbReference type="AlphaFoldDB" id="A0A1S9RIM6"/>
<organism evidence="12 13">
    <name type="scientific">Penicillium brasilianum</name>
    <dbReference type="NCBI Taxonomy" id="104259"/>
    <lineage>
        <taxon>Eukaryota</taxon>
        <taxon>Fungi</taxon>
        <taxon>Dikarya</taxon>
        <taxon>Ascomycota</taxon>
        <taxon>Pezizomycotina</taxon>
        <taxon>Eurotiomycetes</taxon>
        <taxon>Eurotiomycetidae</taxon>
        <taxon>Eurotiales</taxon>
        <taxon>Aspergillaceae</taxon>
        <taxon>Penicillium</taxon>
    </lineage>
</organism>
<dbReference type="InterPro" id="IPR018108">
    <property type="entry name" value="MCP_transmembrane"/>
</dbReference>
<comment type="similarity">
    <text evidence="2 10">Belongs to the mitochondrial carrier (TC 2.A.29) family.</text>
</comment>
<feature type="repeat" description="Solcar" evidence="9">
    <location>
        <begin position="25"/>
        <end position="109"/>
    </location>
</feature>
<evidence type="ECO:0000256" key="3">
    <source>
        <dbReference type="ARBA" id="ARBA00022448"/>
    </source>
</evidence>
<evidence type="ECO:0000313" key="12">
    <source>
        <dbReference type="EMBL" id="OOQ85305.1"/>
    </source>
</evidence>
<keyword evidence="5" id="KW-0677">Repeat</keyword>
<dbReference type="SUPFAM" id="SSF103506">
    <property type="entry name" value="Mitochondrial carrier"/>
    <property type="match status" value="1"/>
</dbReference>
<comment type="subcellular location">
    <subcellularLocation>
        <location evidence="1">Membrane</location>
        <topology evidence="1">Multi-pass membrane protein</topology>
    </subcellularLocation>
</comment>
<feature type="repeat" description="Solcar" evidence="9">
    <location>
        <begin position="270"/>
        <end position="371"/>
    </location>
</feature>
<keyword evidence="3 10" id="KW-0813">Transport</keyword>
<keyword evidence="4 9" id="KW-0812">Transmembrane</keyword>
<evidence type="ECO:0000256" key="9">
    <source>
        <dbReference type="PROSITE-ProRule" id="PRU00282"/>
    </source>
</evidence>
<evidence type="ECO:0000256" key="2">
    <source>
        <dbReference type="ARBA" id="ARBA00006375"/>
    </source>
</evidence>
<dbReference type="PANTHER" id="PTHR45667">
    <property type="entry name" value="S-ADENOSYLMETHIONINE MITOCHONDRIAL CARRIER PROTEIN"/>
    <property type="match status" value="1"/>
</dbReference>
<dbReference type="InterPro" id="IPR023395">
    <property type="entry name" value="MCP_dom_sf"/>
</dbReference>
<evidence type="ECO:0000256" key="5">
    <source>
        <dbReference type="ARBA" id="ARBA00022737"/>
    </source>
</evidence>
<dbReference type="Proteomes" id="UP000190744">
    <property type="component" value="Unassembled WGS sequence"/>
</dbReference>
<evidence type="ECO:0000256" key="10">
    <source>
        <dbReference type="RuleBase" id="RU000488"/>
    </source>
</evidence>
<dbReference type="GO" id="GO:0016020">
    <property type="term" value="C:membrane"/>
    <property type="evidence" value="ECO:0007669"/>
    <property type="project" value="UniProtKB-SubCell"/>
</dbReference>
<proteinExistence type="inferred from homology"/>
<accession>A0A1S9RIM6</accession>
<evidence type="ECO:0000256" key="1">
    <source>
        <dbReference type="ARBA" id="ARBA00004141"/>
    </source>
</evidence>
<evidence type="ECO:0000256" key="8">
    <source>
        <dbReference type="ARBA" id="ARBA00023136"/>
    </source>
</evidence>
<dbReference type="EMBL" id="LJBN01000169">
    <property type="protein sequence ID" value="OOQ85305.1"/>
    <property type="molecule type" value="Genomic_DNA"/>
</dbReference>
<evidence type="ECO:0000256" key="7">
    <source>
        <dbReference type="ARBA" id="ARBA00022989"/>
    </source>
</evidence>
<feature type="transmembrane region" description="Helical" evidence="11">
    <location>
        <begin position="21"/>
        <end position="46"/>
    </location>
</feature>
<reference evidence="13" key="1">
    <citation type="submission" date="2015-09" db="EMBL/GenBank/DDBJ databases">
        <authorList>
            <person name="Fill T.P."/>
            <person name="Baretta J.F."/>
            <person name="de Almeida L.G."/>
            <person name="Rocha M."/>
            <person name="de Souza D.H."/>
            <person name="Malavazi I."/>
            <person name="Cerdeira L.T."/>
            <person name="Hong H."/>
            <person name="Samborskyy M."/>
            <person name="de Vasconcelos A.T."/>
            <person name="Leadlay P."/>
            <person name="Rodrigues-Filho E."/>
        </authorList>
    </citation>
    <scope>NUCLEOTIDE SEQUENCE [LARGE SCALE GENOMIC DNA]</scope>
    <source>
        <strain evidence="13">LaBioMMi 136</strain>
    </source>
</reference>
<sequence length="383" mass="42331">MALRISVADKIANRSLRRERLSFKALWHSILHAGAFAAVVVDFIVYPVDTLKTRIQSPNYEQVFKDARTGAVRREVLFRGLYQGVWSVVFSTIPSSGAFFTTYEAIKCALHDSYTRTKPAGSKSEYFTQSSKTGFRLPFTHSLPSPIINAIASSTAEAVSCFMLTPAEVLKQNAQMVNTTASASNIRGKTNSASAMRQVLSRFKDHPWRLWNGYFALLGRNLPFTGLQFPMFEYVRSHVIDRYRRRKAAKVIASGGDSKQAYSQRDQLLERAGLTGLSASVSGSIASVVTTPIDVVKTRVMLSASENTGRESGAAAHGAGKGSRNGAWAVGKQIIRDDGIRGLFRGGLIRSVWTAVSLSLYLGLYEGGRFYLENRRYRLEEDT</sequence>
<gene>
    <name evidence="12" type="ORF">PEBR_26567</name>
</gene>
<keyword evidence="6" id="KW-0496">Mitochondrion</keyword>